<dbReference type="PANTHER" id="PTHR32378">
    <property type="entry name" value="GUANINE NUCLEOTIDE-BINDING PROTEIN SUBUNIT GAMMA 3"/>
    <property type="match status" value="1"/>
</dbReference>
<dbReference type="EMBL" id="BT124093">
    <property type="protein sequence ID" value="ADE77369.1"/>
    <property type="molecule type" value="mRNA"/>
</dbReference>
<feature type="coiled-coil region" evidence="1">
    <location>
        <begin position="63"/>
        <end position="90"/>
    </location>
</feature>
<reference evidence="4" key="1">
    <citation type="submission" date="2010-04" db="EMBL/GenBank/DDBJ databases">
        <authorList>
            <person name="Reid K.E."/>
            <person name="Liao N."/>
            <person name="Chan S."/>
            <person name="Docking R."/>
            <person name="Taylor G."/>
            <person name="Moore R."/>
            <person name="Mayo M."/>
            <person name="Munro S."/>
            <person name="King J."/>
            <person name="Yanchuk A."/>
            <person name="Holt R."/>
            <person name="Jones S."/>
            <person name="Marra M."/>
            <person name="Ritland C.E."/>
            <person name="Ritland K."/>
            <person name="Bohlmann J."/>
        </authorList>
    </citation>
    <scope>NUCLEOTIDE SEQUENCE</scope>
    <source>
        <tissue evidence="4">Bud</tissue>
    </source>
</reference>
<sequence length="207" mass="23260">MIKVSGPHEGDFQWVVVYRRGVHIDVLEERMQAVGGHVGVDSTSRRGQPEPRTPPLHPDINGKYRKQAELDQLNREISSLEEELISLEGLPPASICCKEVEESVNARSDPLLPPNKDGETRRPFRLKQILDVRCPSTSSSCCCCMRCKVQSDASCCSCNFLKKWRCSCWKMSCNSCCKIPSISCGKCSFLECSCFKCVKCCCPCRRK</sequence>
<feature type="region of interest" description="Disordered" evidence="2">
    <location>
        <begin position="37"/>
        <end position="62"/>
    </location>
</feature>
<organism evidence="4">
    <name type="scientific">Picea sitchensis</name>
    <name type="common">Sitka spruce</name>
    <name type="synonym">Pinus sitchensis</name>
    <dbReference type="NCBI Taxonomy" id="3332"/>
    <lineage>
        <taxon>Eukaryota</taxon>
        <taxon>Viridiplantae</taxon>
        <taxon>Streptophyta</taxon>
        <taxon>Embryophyta</taxon>
        <taxon>Tracheophyta</taxon>
        <taxon>Spermatophyta</taxon>
        <taxon>Pinopsida</taxon>
        <taxon>Pinidae</taxon>
        <taxon>Conifers I</taxon>
        <taxon>Pinales</taxon>
        <taxon>Pinaceae</taxon>
        <taxon>Picea</taxon>
    </lineage>
</organism>
<accession>D5ACV0</accession>
<evidence type="ECO:0000313" key="4">
    <source>
        <dbReference type="EMBL" id="ADE77369.1"/>
    </source>
</evidence>
<protein>
    <recommendedName>
        <fullName evidence="3">G protein gamma domain-containing protein</fullName>
    </recommendedName>
</protein>
<evidence type="ECO:0000256" key="2">
    <source>
        <dbReference type="SAM" id="MobiDB-lite"/>
    </source>
</evidence>
<dbReference type="InterPro" id="IPR015898">
    <property type="entry name" value="G-protein_gamma-like_dom"/>
</dbReference>
<evidence type="ECO:0000259" key="3">
    <source>
        <dbReference type="SMART" id="SM01224"/>
    </source>
</evidence>
<dbReference type="SMART" id="SM01224">
    <property type="entry name" value="G_gamma"/>
    <property type="match status" value="1"/>
</dbReference>
<feature type="domain" description="G protein gamma" evidence="3">
    <location>
        <begin position="66"/>
        <end position="144"/>
    </location>
</feature>
<keyword evidence="1" id="KW-0175">Coiled coil</keyword>
<dbReference type="PANTHER" id="PTHR32378:SF10">
    <property type="entry name" value="GUANINE NUCLEOTIDE-BINDING PROTEIN SUBUNIT GAMMA 3"/>
    <property type="match status" value="1"/>
</dbReference>
<proteinExistence type="evidence at transcript level"/>
<evidence type="ECO:0000256" key="1">
    <source>
        <dbReference type="SAM" id="Coils"/>
    </source>
</evidence>
<dbReference type="AlphaFoldDB" id="D5ACV0"/>
<dbReference type="InterPro" id="IPR055305">
    <property type="entry name" value="GG3-like"/>
</dbReference>
<name>D5ACV0_PICSI</name>